<dbReference type="PANTHER" id="PTHR43050">
    <property type="entry name" value="SERINE / THREONINE RACEMASE FAMILY MEMBER"/>
    <property type="match status" value="1"/>
</dbReference>
<dbReference type="InterPro" id="IPR000634">
    <property type="entry name" value="Ser/Thr_deHydtase_PyrdxlP-BS"/>
</dbReference>
<comment type="cofactor">
    <cofactor evidence="1">
        <name>Ca(2+)</name>
        <dbReference type="ChEBI" id="CHEBI:29108"/>
    </cofactor>
</comment>
<proteinExistence type="inferred from homology"/>
<dbReference type="EMBL" id="JEMB01002386">
    <property type="protein sequence ID" value="KYF81505.1"/>
    <property type="molecule type" value="Genomic_DNA"/>
</dbReference>
<dbReference type="PROSITE" id="PS00165">
    <property type="entry name" value="DEHYDRATASE_SER_THR"/>
    <property type="match status" value="1"/>
</dbReference>
<comment type="similarity">
    <text evidence="5">Belongs to the serine/threonine dehydratase family.</text>
</comment>
<feature type="domain" description="Tryptophan synthase beta chain-like PALP" evidence="9">
    <location>
        <begin position="18"/>
        <end position="302"/>
    </location>
</feature>
<evidence type="ECO:0000256" key="4">
    <source>
        <dbReference type="ARBA" id="ARBA00001946"/>
    </source>
</evidence>
<dbReference type="GO" id="GO:0030378">
    <property type="term" value="F:serine racemase activity"/>
    <property type="evidence" value="ECO:0007669"/>
    <property type="project" value="TreeGrafter"/>
</dbReference>
<accession>A0A150RMJ5</accession>
<evidence type="ECO:0000259" key="9">
    <source>
        <dbReference type="Pfam" id="PF00291"/>
    </source>
</evidence>
<evidence type="ECO:0000256" key="1">
    <source>
        <dbReference type="ARBA" id="ARBA00001913"/>
    </source>
</evidence>
<evidence type="ECO:0000313" key="11">
    <source>
        <dbReference type="Proteomes" id="UP000075635"/>
    </source>
</evidence>
<evidence type="ECO:0000313" key="10">
    <source>
        <dbReference type="EMBL" id="KYF81505.1"/>
    </source>
</evidence>
<dbReference type="SUPFAM" id="SSF53686">
    <property type="entry name" value="Tryptophan synthase beta subunit-like PLP-dependent enzymes"/>
    <property type="match status" value="1"/>
</dbReference>
<dbReference type="Pfam" id="PF00291">
    <property type="entry name" value="PALP"/>
    <property type="match status" value="1"/>
</dbReference>
<sequence>MSALPSIEDIRRAAARIAPHAHVTPVLTSRTIDGMAGARVFFKCENLQRGGAFKFRGACNAVLALPDEEARRGVATHSSGNHAAALALAARIRGIPAHIVMPSNAPAVKRAAVEGYGGRVVACAPTLRSREETIAGVLAETGAILVHPYDDAHVIAGQGTAALELASQVEDLDAVVAPVSGGGLISGTAIATSALSRARTVGVEPEAADDAARSLREGKILPSNDPKTIADGLRASLCELTFAVLRERGVEIVTVSEEDTVKAMRLVWERMKILIEPSAAVSVAAVLLRKVQGARIGVILSGGNVDLSALPFA</sequence>
<dbReference type="InterPro" id="IPR001926">
    <property type="entry name" value="TrpB-like_PALP"/>
</dbReference>
<name>A0A150RMJ5_SORCE</name>
<dbReference type="GO" id="GO:0030170">
    <property type="term" value="F:pyridoxal phosphate binding"/>
    <property type="evidence" value="ECO:0007669"/>
    <property type="project" value="InterPro"/>
</dbReference>
<dbReference type="FunFam" id="3.40.50.1100:FF:000005">
    <property type="entry name" value="Threonine dehydratase catabolic"/>
    <property type="match status" value="1"/>
</dbReference>
<dbReference type="CDD" id="cd01562">
    <property type="entry name" value="Thr-dehyd"/>
    <property type="match status" value="1"/>
</dbReference>
<dbReference type="InterPro" id="IPR036052">
    <property type="entry name" value="TrpB-like_PALP_sf"/>
</dbReference>
<dbReference type="AlphaFoldDB" id="A0A150RMJ5"/>
<gene>
    <name evidence="10" type="ORF">BE17_48460</name>
</gene>
<comment type="cofactor">
    <cofactor evidence="3">
        <name>Mn(2+)</name>
        <dbReference type="ChEBI" id="CHEBI:29035"/>
    </cofactor>
</comment>
<protein>
    <submittedName>
        <fullName evidence="10">Serine dehydratase</fullName>
    </submittedName>
</protein>
<comment type="caution">
    <text evidence="10">The sequence shown here is derived from an EMBL/GenBank/DDBJ whole genome shotgun (WGS) entry which is preliminary data.</text>
</comment>
<evidence type="ECO:0000256" key="7">
    <source>
        <dbReference type="ARBA" id="ARBA00022898"/>
    </source>
</evidence>
<comment type="cofactor">
    <cofactor evidence="4">
        <name>Mg(2+)</name>
        <dbReference type="ChEBI" id="CHEBI:18420"/>
    </cofactor>
</comment>
<evidence type="ECO:0000256" key="8">
    <source>
        <dbReference type="ARBA" id="ARBA00023239"/>
    </source>
</evidence>
<dbReference type="Gene3D" id="3.40.50.1100">
    <property type="match status" value="2"/>
</dbReference>
<dbReference type="PANTHER" id="PTHR43050:SF1">
    <property type="entry name" value="SERINE RACEMASE"/>
    <property type="match status" value="1"/>
</dbReference>
<dbReference type="GO" id="GO:0003941">
    <property type="term" value="F:L-serine ammonia-lyase activity"/>
    <property type="evidence" value="ECO:0007669"/>
    <property type="project" value="TreeGrafter"/>
</dbReference>
<keyword evidence="8" id="KW-0456">Lyase</keyword>
<evidence type="ECO:0000256" key="2">
    <source>
        <dbReference type="ARBA" id="ARBA00001933"/>
    </source>
</evidence>
<reference evidence="10 11" key="1">
    <citation type="submission" date="2014-02" db="EMBL/GenBank/DDBJ databases">
        <title>The small core and large imbalanced accessory genome model reveals a collaborative survival strategy of Sorangium cellulosum strains in nature.</title>
        <authorList>
            <person name="Han K."/>
            <person name="Peng R."/>
            <person name="Blom J."/>
            <person name="Li Y.-Z."/>
        </authorList>
    </citation>
    <scope>NUCLEOTIDE SEQUENCE [LARGE SCALE GENOMIC DNA]</scope>
    <source>
        <strain evidence="10 11">So0011-07</strain>
    </source>
</reference>
<keyword evidence="6" id="KW-0460">Magnesium</keyword>
<comment type="cofactor">
    <cofactor evidence="2">
        <name>pyridoxal 5'-phosphate</name>
        <dbReference type="ChEBI" id="CHEBI:597326"/>
    </cofactor>
</comment>
<dbReference type="GO" id="GO:0018114">
    <property type="term" value="F:threonine racemase activity"/>
    <property type="evidence" value="ECO:0007669"/>
    <property type="project" value="TreeGrafter"/>
</dbReference>
<evidence type="ECO:0000256" key="5">
    <source>
        <dbReference type="ARBA" id="ARBA00010869"/>
    </source>
</evidence>
<keyword evidence="7" id="KW-0663">Pyridoxal phosphate</keyword>
<dbReference type="GO" id="GO:0070179">
    <property type="term" value="P:D-serine biosynthetic process"/>
    <property type="evidence" value="ECO:0007669"/>
    <property type="project" value="TreeGrafter"/>
</dbReference>
<organism evidence="10 11">
    <name type="scientific">Sorangium cellulosum</name>
    <name type="common">Polyangium cellulosum</name>
    <dbReference type="NCBI Taxonomy" id="56"/>
    <lineage>
        <taxon>Bacteria</taxon>
        <taxon>Pseudomonadati</taxon>
        <taxon>Myxococcota</taxon>
        <taxon>Polyangia</taxon>
        <taxon>Polyangiales</taxon>
        <taxon>Polyangiaceae</taxon>
        <taxon>Sorangium</taxon>
    </lineage>
</organism>
<dbReference type="Proteomes" id="UP000075635">
    <property type="component" value="Unassembled WGS sequence"/>
</dbReference>
<dbReference type="GO" id="GO:0000287">
    <property type="term" value="F:magnesium ion binding"/>
    <property type="evidence" value="ECO:0007669"/>
    <property type="project" value="TreeGrafter"/>
</dbReference>
<dbReference type="GO" id="GO:0005524">
    <property type="term" value="F:ATP binding"/>
    <property type="evidence" value="ECO:0007669"/>
    <property type="project" value="TreeGrafter"/>
</dbReference>
<evidence type="ECO:0000256" key="6">
    <source>
        <dbReference type="ARBA" id="ARBA00022842"/>
    </source>
</evidence>
<evidence type="ECO:0000256" key="3">
    <source>
        <dbReference type="ARBA" id="ARBA00001936"/>
    </source>
</evidence>